<dbReference type="EC" id="3.1.-.-" evidence="10"/>
<evidence type="ECO:0000256" key="1">
    <source>
        <dbReference type="ARBA" id="ARBA00004477"/>
    </source>
</evidence>
<dbReference type="InterPro" id="IPR012908">
    <property type="entry name" value="PGAP1-ab_dom-like"/>
</dbReference>
<dbReference type="FunFam" id="3.40.50.1820:FF:000056">
    <property type="entry name" value="GPI inositol-deacylase"/>
    <property type="match status" value="1"/>
</dbReference>
<sequence>MEQEAAVHGGKLLYKVDKDTRSRQRQSTKPCRLSGRALYLITIFSIAFVLLVRHSFNAKQRDSKVCNMSFMYPSYRHLHGFDHEHTRFASKYSLYLYREMTIDLSEEPQGVPVLFVPGNAGSYKQIRPIAAEAAAQFQQSLKDNPDILRQGKRSLDFFTVDFNEDFSAFHGQTMLDQAEYLNSAITYILSLYTDARKSPSFRSLPDPTSVIIIGHSMGGLVARLTQIMPNYLPKSINTILTMSTPHAIPPAPFDPRIQQIYEDVNQFWHRSFSKPPESNPLKDVSLVSIAGGGLDTIVASDYSSVRMFAPVSNAFTVFTSTIPDVWISADHQAILWCDQFRKVVARALLECVDARMATQTSGLAHRMDTFSRHFLSQLDKKSGQRRQLSSFMSAQYVDEHIDRHAYSNGTFLRQSFSLLSEDIDVLSVAPNTNASVQFLTNINPRGDSDHSTISIHRCLKQVGTGMEVDKQLPALVCDDLTGELAVLPSRDDLSHTGSNERTYFLEHKTCAIPFQHYFVVKSRSAHDNRFVAAQVTKSSSDTEIDVTIDMFSLFFGGFRIIFGSTQSLMSTIRVRGLVSSLITYKLRIATRLCKSRLMETVTRQHMATTFESKYHVESDVIDINLHGQAPFFPPVVSADQGLVIQHWSDPACSGPLDVALVVDYLGSLGKLVMRFRVVLIVYPLAMALLVVWLQTVVYNSTGSLLSFQQGLRMLVAHGLAAMLLVISAVSLCLTYVQQGSMMSLGRHFMPSDNSQASAKYVMLMNDKLLGLQDPFLWWLAPLFLLVSIGMLNTASLFLDFVIKTVAVALDAVKGNSSIATEQAERSFSRRLITTAILLGFVSFLVPYQFAYIVACIVQLATCVRLLRSTDTRMTLKAFNFNFGILTLMICVLPINIPILVVWVRNISVQWLTPFSSHHNVLSVAPIMLLVESLTNGWIAPPIRSPFEKLLGLIILVMSCIILLYGVMYTYLLHHILNVLAGCLFLYQHFSTYTLSRQVDTGKN</sequence>
<feature type="transmembrane region" description="Helical" evidence="10">
    <location>
        <begin position="950"/>
        <end position="968"/>
    </location>
</feature>
<dbReference type="Proteomes" id="UP000013776">
    <property type="component" value="Unassembled WGS sequence"/>
</dbReference>
<dbReference type="OrthoDB" id="348976at2759"/>
<comment type="subcellular location">
    <subcellularLocation>
        <location evidence="1">Endoplasmic reticulum membrane</location>
        <topology evidence="1">Multi-pass membrane protein</topology>
    </subcellularLocation>
</comment>
<dbReference type="EMBL" id="CAHR02000041">
    <property type="protein sequence ID" value="CCG81487.1"/>
    <property type="molecule type" value="Genomic_DNA"/>
</dbReference>
<keyword evidence="5 10" id="KW-0378">Hydrolase</keyword>
<evidence type="ECO:0000259" key="11">
    <source>
        <dbReference type="Pfam" id="PF07819"/>
    </source>
</evidence>
<protein>
    <recommendedName>
        <fullName evidence="10">GPI inositol-deacylase</fullName>
        <ecNumber evidence="10">3.1.-.-</ecNumber>
    </recommendedName>
</protein>
<evidence type="ECO:0000256" key="10">
    <source>
        <dbReference type="RuleBase" id="RU365011"/>
    </source>
</evidence>
<gene>
    <name evidence="13" type="ORF">TAPDE_001321</name>
</gene>
<dbReference type="GO" id="GO:0050185">
    <property type="term" value="F:phosphatidylinositol deacylase activity"/>
    <property type="evidence" value="ECO:0007669"/>
    <property type="project" value="TreeGrafter"/>
</dbReference>
<dbReference type="STRING" id="1097556.R4X894"/>
<dbReference type="GO" id="GO:0015031">
    <property type="term" value="P:protein transport"/>
    <property type="evidence" value="ECO:0007669"/>
    <property type="project" value="UniProtKB-KW"/>
</dbReference>
<dbReference type="GO" id="GO:0005789">
    <property type="term" value="C:endoplasmic reticulum membrane"/>
    <property type="evidence" value="ECO:0007669"/>
    <property type="project" value="UniProtKB-SubCell"/>
</dbReference>
<keyword evidence="4 10" id="KW-0812">Transmembrane</keyword>
<reference evidence="13 14" key="1">
    <citation type="journal article" date="2013" name="MBio">
        <title>Genome sequencing of the plant pathogen Taphrina deformans, the causal agent of peach leaf curl.</title>
        <authorList>
            <person name="Cisse O.H."/>
            <person name="Almeida J.M.G.C.F."/>
            <person name="Fonseca A."/>
            <person name="Kumar A.A."/>
            <person name="Salojaervi J."/>
            <person name="Overmyer K."/>
            <person name="Hauser P.M."/>
            <person name="Pagni M."/>
        </authorList>
    </citation>
    <scope>NUCLEOTIDE SEQUENCE [LARGE SCALE GENOMIC DNA]</scope>
    <source>
        <strain evidence="14">PYCC 5710 / ATCC 11124 / CBS 356.35 / IMI 108563 / JCM 9778 / NBRC 8474</strain>
    </source>
</reference>
<feature type="transmembrane region" description="Helical" evidence="10">
    <location>
        <begin position="920"/>
        <end position="938"/>
    </location>
</feature>
<dbReference type="GO" id="GO:0006505">
    <property type="term" value="P:GPI anchor metabolic process"/>
    <property type="evidence" value="ECO:0007669"/>
    <property type="project" value="TreeGrafter"/>
</dbReference>
<evidence type="ECO:0000256" key="9">
    <source>
        <dbReference type="ARBA" id="ARBA00023136"/>
    </source>
</evidence>
<feature type="transmembrane region" description="Helical" evidence="10">
    <location>
        <begin position="775"/>
        <end position="798"/>
    </location>
</feature>
<keyword evidence="3 10" id="KW-0813">Transport</keyword>
<dbReference type="SUPFAM" id="SSF53474">
    <property type="entry name" value="alpha/beta-Hydrolases"/>
    <property type="match status" value="1"/>
</dbReference>
<feature type="transmembrane region" description="Helical" evidence="10">
    <location>
        <begin position="675"/>
        <end position="694"/>
    </location>
</feature>
<keyword evidence="14" id="KW-1185">Reference proteome</keyword>
<dbReference type="PANTHER" id="PTHR15495:SF7">
    <property type="entry name" value="GPI INOSITOL-DEACYLASE"/>
    <property type="match status" value="1"/>
</dbReference>
<dbReference type="eggNOG" id="KOG3724">
    <property type="taxonomic scope" value="Eukaryota"/>
</dbReference>
<keyword evidence="7 10" id="KW-0653">Protein transport</keyword>
<evidence type="ECO:0000259" key="12">
    <source>
        <dbReference type="Pfam" id="PF25140"/>
    </source>
</evidence>
<evidence type="ECO:0000256" key="4">
    <source>
        <dbReference type="ARBA" id="ARBA00022692"/>
    </source>
</evidence>
<evidence type="ECO:0000256" key="3">
    <source>
        <dbReference type="ARBA" id="ARBA00022448"/>
    </source>
</evidence>
<evidence type="ECO:0000256" key="8">
    <source>
        <dbReference type="ARBA" id="ARBA00022989"/>
    </source>
</evidence>
<evidence type="ECO:0000256" key="6">
    <source>
        <dbReference type="ARBA" id="ARBA00022824"/>
    </source>
</evidence>
<dbReference type="InterPro" id="IPR039529">
    <property type="entry name" value="PGAP1/BST1"/>
</dbReference>
<accession>R4X894</accession>
<proteinExistence type="inferred from homology"/>
<keyword evidence="9 10" id="KW-0472">Membrane</keyword>
<comment type="similarity">
    <text evidence="2 10">Belongs to the GPI inositol-deacylase family.</text>
</comment>
<evidence type="ECO:0000313" key="13">
    <source>
        <dbReference type="EMBL" id="CCG81487.1"/>
    </source>
</evidence>
<feature type="transmembrane region" description="Helical" evidence="10">
    <location>
        <begin position="37"/>
        <end position="56"/>
    </location>
</feature>
<dbReference type="AlphaFoldDB" id="R4X894"/>
<comment type="function">
    <text evidence="10">Involved in inositol deacylation of GPI-anchored proteins which plays important roles in the quality control and ER-associated degradation of GPI-anchored proteins.</text>
</comment>
<comment type="caution">
    <text evidence="13">The sequence shown here is derived from an EMBL/GenBank/DDBJ whole genome shotgun (WGS) entry which is preliminary data.</text>
</comment>
<dbReference type="Pfam" id="PF25140">
    <property type="entry name" value="PGAP1_TMD"/>
    <property type="match status" value="1"/>
</dbReference>
<dbReference type="InterPro" id="IPR029058">
    <property type="entry name" value="AB_hydrolase_fold"/>
</dbReference>
<feature type="domain" description="GPI inositol-deacylase transmembrane" evidence="12">
    <location>
        <begin position="678"/>
        <end position="985"/>
    </location>
</feature>
<organism evidence="13 14">
    <name type="scientific">Taphrina deformans (strain PYCC 5710 / ATCC 11124 / CBS 356.35 / IMI 108563 / JCM 9778 / NBRC 8474)</name>
    <name type="common">Peach leaf curl fungus</name>
    <name type="synonym">Lalaria deformans</name>
    <dbReference type="NCBI Taxonomy" id="1097556"/>
    <lineage>
        <taxon>Eukaryota</taxon>
        <taxon>Fungi</taxon>
        <taxon>Dikarya</taxon>
        <taxon>Ascomycota</taxon>
        <taxon>Taphrinomycotina</taxon>
        <taxon>Taphrinomycetes</taxon>
        <taxon>Taphrinales</taxon>
        <taxon>Taphrinaceae</taxon>
        <taxon>Taphrina</taxon>
    </lineage>
</organism>
<evidence type="ECO:0000256" key="2">
    <source>
        <dbReference type="ARBA" id="ARBA00006931"/>
    </source>
</evidence>
<dbReference type="GO" id="GO:0006888">
    <property type="term" value="P:endoplasmic reticulum to Golgi vesicle-mediated transport"/>
    <property type="evidence" value="ECO:0007669"/>
    <property type="project" value="TreeGrafter"/>
</dbReference>
<evidence type="ECO:0000313" key="14">
    <source>
        <dbReference type="Proteomes" id="UP000013776"/>
    </source>
</evidence>
<dbReference type="Gene3D" id="3.40.50.1820">
    <property type="entry name" value="alpha/beta hydrolase"/>
    <property type="match status" value="1"/>
</dbReference>
<keyword evidence="8 10" id="KW-1133">Transmembrane helix</keyword>
<dbReference type="InterPro" id="IPR056824">
    <property type="entry name" value="PGAP1_TMD"/>
</dbReference>
<feature type="transmembrane region" description="Helical" evidence="10">
    <location>
        <begin position="714"/>
        <end position="736"/>
    </location>
</feature>
<evidence type="ECO:0000256" key="5">
    <source>
        <dbReference type="ARBA" id="ARBA00022801"/>
    </source>
</evidence>
<dbReference type="PANTHER" id="PTHR15495">
    <property type="entry name" value="NEGATIVE REGULATOR OF VESICLE FORMATION-RELATED"/>
    <property type="match status" value="1"/>
</dbReference>
<feature type="domain" description="GPI inositol-deacylase PGAP1-like alpha/beta" evidence="11">
    <location>
        <begin position="108"/>
        <end position="350"/>
    </location>
</feature>
<dbReference type="Pfam" id="PF07819">
    <property type="entry name" value="PGAP1"/>
    <property type="match status" value="1"/>
</dbReference>
<name>R4X894_TAPDE</name>
<evidence type="ECO:0000256" key="7">
    <source>
        <dbReference type="ARBA" id="ARBA00022927"/>
    </source>
</evidence>
<dbReference type="VEuPathDB" id="FungiDB:TAPDE_001321"/>
<feature type="transmembrane region" description="Helical" evidence="10">
    <location>
        <begin position="878"/>
        <end position="900"/>
    </location>
</feature>
<keyword evidence="6 10" id="KW-0256">Endoplasmic reticulum</keyword>